<evidence type="ECO:0000313" key="2">
    <source>
        <dbReference type="EMBL" id="CCD42956.1"/>
    </source>
</evidence>
<dbReference type="EMBL" id="FQ790251">
    <property type="protein sequence ID" value="CCD42956.1"/>
    <property type="molecule type" value="Genomic_DNA"/>
</dbReference>
<evidence type="ECO:0000256" key="1">
    <source>
        <dbReference type="SAM" id="MobiDB-lite"/>
    </source>
</evidence>
<dbReference type="Proteomes" id="UP000008177">
    <property type="component" value="Unplaced contigs"/>
</dbReference>
<protein>
    <submittedName>
        <fullName evidence="2">Uncharacterized protein</fullName>
    </submittedName>
</protein>
<proteinExistence type="predicted"/>
<dbReference type="AlphaFoldDB" id="G2XQ68"/>
<feature type="region of interest" description="Disordered" evidence="1">
    <location>
        <begin position="1"/>
        <end position="66"/>
    </location>
</feature>
<dbReference type="InParanoid" id="G2XQ68"/>
<reference evidence="3" key="1">
    <citation type="journal article" date="2011" name="PLoS Genet.">
        <title>Genomic analysis of the necrotrophic fungal pathogens Sclerotinia sclerotiorum and Botrytis cinerea.</title>
        <authorList>
            <person name="Amselem J."/>
            <person name="Cuomo C.A."/>
            <person name="van Kan J.A."/>
            <person name="Viaud M."/>
            <person name="Benito E.P."/>
            <person name="Couloux A."/>
            <person name="Coutinho P.M."/>
            <person name="de Vries R.P."/>
            <person name="Dyer P.S."/>
            <person name="Fillinger S."/>
            <person name="Fournier E."/>
            <person name="Gout L."/>
            <person name="Hahn M."/>
            <person name="Kohn L."/>
            <person name="Lapalu N."/>
            <person name="Plummer K.M."/>
            <person name="Pradier J.M."/>
            <person name="Quevillon E."/>
            <person name="Sharon A."/>
            <person name="Simon A."/>
            <person name="ten Have A."/>
            <person name="Tudzynski B."/>
            <person name="Tudzynski P."/>
            <person name="Wincker P."/>
            <person name="Andrew M."/>
            <person name="Anthouard V."/>
            <person name="Beever R.E."/>
            <person name="Beffa R."/>
            <person name="Benoit I."/>
            <person name="Bouzid O."/>
            <person name="Brault B."/>
            <person name="Chen Z."/>
            <person name="Choquer M."/>
            <person name="Collemare J."/>
            <person name="Cotton P."/>
            <person name="Danchin E.G."/>
            <person name="Da Silva C."/>
            <person name="Gautier A."/>
            <person name="Giraud C."/>
            <person name="Giraud T."/>
            <person name="Gonzalez C."/>
            <person name="Grossetete S."/>
            <person name="Guldener U."/>
            <person name="Henrissat B."/>
            <person name="Howlett B.J."/>
            <person name="Kodira C."/>
            <person name="Kretschmer M."/>
            <person name="Lappartient A."/>
            <person name="Leroch M."/>
            <person name="Levis C."/>
            <person name="Mauceli E."/>
            <person name="Neuveglise C."/>
            <person name="Oeser B."/>
            <person name="Pearson M."/>
            <person name="Poulain J."/>
            <person name="Poussereau N."/>
            <person name="Quesneville H."/>
            <person name="Rascle C."/>
            <person name="Schumacher J."/>
            <person name="Segurens B."/>
            <person name="Sexton A."/>
            <person name="Silva E."/>
            <person name="Sirven C."/>
            <person name="Soanes D.M."/>
            <person name="Talbot N.J."/>
            <person name="Templeton M."/>
            <person name="Yandava C."/>
            <person name="Yarden O."/>
            <person name="Zeng Q."/>
            <person name="Rollins J.A."/>
            <person name="Lebrun M.H."/>
            <person name="Dickman M."/>
        </authorList>
    </citation>
    <scope>NUCLEOTIDE SEQUENCE [LARGE SCALE GENOMIC DNA]</scope>
    <source>
        <strain evidence="3">T4</strain>
    </source>
</reference>
<feature type="compositionally biased region" description="Basic and acidic residues" evidence="1">
    <location>
        <begin position="54"/>
        <end position="66"/>
    </location>
</feature>
<dbReference type="HOGENOM" id="CLU_2830886_0_0_1"/>
<organism evidence="2 3">
    <name type="scientific">Botryotinia fuckeliana (strain T4)</name>
    <name type="common">Noble rot fungus</name>
    <name type="synonym">Botrytis cinerea</name>
    <dbReference type="NCBI Taxonomy" id="999810"/>
    <lineage>
        <taxon>Eukaryota</taxon>
        <taxon>Fungi</taxon>
        <taxon>Dikarya</taxon>
        <taxon>Ascomycota</taxon>
        <taxon>Pezizomycotina</taxon>
        <taxon>Leotiomycetes</taxon>
        <taxon>Helotiales</taxon>
        <taxon>Sclerotiniaceae</taxon>
        <taxon>Botrytis</taxon>
    </lineage>
</organism>
<sequence length="66" mass="7676">MNDTPLPFRVQGFRTDTEESPPHSHPSSSARLSTKYRLRDHKKYSWAQRIVPPKAKDEGQRAQLKD</sequence>
<name>G2XQ68_BOTF4</name>
<accession>G2XQ68</accession>
<feature type="compositionally biased region" description="Basic residues" evidence="1">
    <location>
        <begin position="34"/>
        <end position="44"/>
    </location>
</feature>
<gene>
    <name evidence="2" type="ORF">BofuT4_uP070320.1</name>
</gene>
<evidence type="ECO:0000313" key="3">
    <source>
        <dbReference type="Proteomes" id="UP000008177"/>
    </source>
</evidence>